<sequence length="276" mass="30502">MSEQSDTSELSSHGADVYAQQWSFEDPLLDGPENHEFAQFIGDLCELPQDYGVLEQPHMLEATSSIVTERPHSCDCIVHLSRTIDTMRRLDPDPEFLSSLRLLREAVQTLSAAISCKVCPLHFMSAMQNGLLLCTAVISTAHGYVRVAKVIDAEESRASRANERKTFDVGDFSGQALDTFTLEVSPREWRKLALRLLGVGVFGVANSAKLSFSSVILKLEERQKSWHASPPGPDFPDAYCVTDGKPACLRLVDDSKKIISCLSSHSDEFAPFLTHS</sequence>
<protein>
    <recommendedName>
        <fullName evidence="3">Aflatoxin regulatory protein domain-containing protein</fullName>
    </recommendedName>
</protein>
<organism evidence="1 2">
    <name type="scientific">Bionectria ochroleuca</name>
    <name type="common">Gliocladium roseum</name>
    <dbReference type="NCBI Taxonomy" id="29856"/>
    <lineage>
        <taxon>Eukaryota</taxon>
        <taxon>Fungi</taxon>
        <taxon>Dikarya</taxon>
        <taxon>Ascomycota</taxon>
        <taxon>Pezizomycotina</taxon>
        <taxon>Sordariomycetes</taxon>
        <taxon>Hypocreomycetidae</taxon>
        <taxon>Hypocreales</taxon>
        <taxon>Bionectriaceae</taxon>
        <taxon>Clonostachys</taxon>
    </lineage>
</organism>
<evidence type="ECO:0000313" key="1">
    <source>
        <dbReference type="EMBL" id="VUC35352.1"/>
    </source>
</evidence>
<proteinExistence type="predicted"/>
<accession>A0ABY6UYT0</accession>
<comment type="caution">
    <text evidence="1">The sequence shown here is derived from an EMBL/GenBank/DDBJ whole genome shotgun (WGS) entry which is preliminary data.</text>
</comment>
<keyword evidence="2" id="KW-1185">Reference proteome</keyword>
<gene>
    <name evidence="1" type="ORF">CLO192961_LOCUS411179</name>
</gene>
<evidence type="ECO:0008006" key="3">
    <source>
        <dbReference type="Google" id="ProtNLM"/>
    </source>
</evidence>
<name>A0ABY6UYT0_BIOOC</name>
<dbReference type="Proteomes" id="UP000766486">
    <property type="component" value="Unassembled WGS sequence"/>
</dbReference>
<evidence type="ECO:0000313" key="2">
    <source>
        <dbReference type="Proteomes" id="UP000766486"/>
    </source>
</evidence>
<reference evidence="1 2" key="1">
    <citation type="submission" date="2019-06" db="EMBL/GenBank/DDBJ databases">
        <authorList>
            <person name="Broberg M."/>
        </authorList>
    </citation>
    <scope>NUCLEOTIDE SEQUENCE [LARGE SCALE GENOMIC DNA]</scope>
</reference>
<dbReference type="EMBL" id="CABFNS010000910">
    <property type="protein sequence ID" value="VUC35352.1"/>
    <property type="molecule type" value="Genomic_DNA"/>
</dbReference>